<feature type="transmembrane region" description="Helical" evidence="1">
    <location>
        <begin position="79"/>
        <end position="99"/>
    </location>
</feature>
<proteinExistence type="predicted"/>
<keyword evidence="1" id="KW-0812">Transmembrane</keyword>
<feature type="transmembrane region" description="Helical" evidence="1">
    <location>
        <begin position="6"/>
        <end position="28"/>
    </location>
</feature>
<gene>
    <name evidence="2" type="ORF">ACFYKX_04515</name>
</gene>
<name>A0ABW6K6T2_9BACI</name>
<feature type="transmembrane region" description="Helical" evidence="1">
    <location>
        <begin position="145"/>
        <end position="168"/>
    </location>
</feature>
<sequence>MGFSLIILVGLLGVLAIILFKNPIIQGLGTNNKLVNQLKHKAWIQNQWLCGAFLFFVNAVLFFSTGLILYGITFLSIPFIHLGVMIMAVILSVIFWSSVNLAWEGEKKKRLMMAGVGSSFYLILSAIFIYRLVTLEPSYPGEDTFMAAIGMMFGIIVTSVAFLTCFIMTGSKRKVA</sequence>
<keyword evidence="1" id="KW-1133">Transmembrane helix</keyword>
<feature type="transmembrane region" description="Helical" evidence="1">
    <location>
        <begin position="48"/>
        <end position="73"/>
    </location>
</feature>
<dbReference type="RefSeq" id="WP_389358455.1">
    <property type="nucleotide sequence ID" value="NZ_JBIACK010000001.1"/>
</dbReference>
<feature type="transmembrane region" description="Helical" evidence="1">
    <location>
        <begin position="111"/>
        <end position="133"/>
    </location>
</feature>
<evidence type="ECO:0000313" key="2">
    <source>
        <dbReference type="EMBL" id="MFE8699882.1"/>
    </source>
</evidence>
<evidence type="ECO:0000313" key="3">
    <source>
        <dbReference type="Proteomes" id="UP001601059"/>
    </source>
</evidence>
<protein>
    <submittedName>
        <fullName evidence="2">Uncharacterized protein</fullName>
    </submittedName>
</protein>
<comment type="caution">
    <text evidence="2">The sequence shown here is derived from an EMBL/GenBank/DDBJ whole genome shotgun (WGS) entry which is preliminary data.</text>
</comment>
<keyword evidence="3" id="KW-1185">Reference proteome</keyword>
<reference evidence="2 3" key="1">
    <citation type="submission" date="2024-08" db="EMBL/GenBank/DDBJ databases">
        <title>Two novel Cytobacillus novel species.</title>
        <authorList>
            <person name="Liu G."/>
        </authorList>
    </citation>
    <scope>NUCLEOTIDE SEQUENCE [LARGE SCALE GENOMIC DNA]</scope>
    <source>
        <strain evidence="2 3">FJAT-54145</strain>
    </source>
</reference>
<evidence type="ECO:0000256" key="1">
    <source>
        <dbReference type="SAM" id="Phobius"/>
    </source>
</evidence>
<organism evidence="2 3">
    <name type="scientific">Cytobacillus spartinae</name>
    <dbReference type="NCBI Taxonomy" id="3299023"/>
    <lineage>
        <taxon>Bacteria</taxon>
        <taxon>Bacillati</taxon>
        <taxon>Bacillota</taxon>
        <taxon>Bacilli</taxon>
        <taxon>Bacillales</taxon>
        <taxon>Bacillaceae</taxon>
        <taxon>Cytobacillus</taxon>
    </lineage>
</organism>
<dbReference type="Proteomes" id="UP001601059">
    <property type="component" value="Unassembled WGS sequence"/>
</dbReference>
<keyword evidence="1" id="KW-0472">Membrane</keyword>
<dbReference type="EMBL" id="JBIACK010000001">
    <property type="protein sequence ID" value="MFE8699882.1"/>
    <property type="molecule type" value="Genomic_DNA"/>
</dbReference>
<accession>A0ABW6K6T2</accession>